<organism evidence="3 4">
    <name type="scientific">Oceanisphaera sediminis</name>
    <dbReference type="NCBI Taxonomy" id="981381"/>
    <lineage>
        <taxon>Bacteria</taxon>
        <taxon>Pseudomonadati</taxon>
        <taxon>Pseudomonadota</taxon>
        <taxon>Gammaproteobacteria</taxon>
        <taxon>Aeromonadales</taxon>
        <taxon>Aeromonadaceae</taxon>
        <taxon>Oceanisphaera</taxon>
    </lineage>
</organism>
<sequence>MKSAPFYLLLTLLAAPAMADNIFSGIIEFGRDVLDETRKLAPGIQNDKRNEAPAPVAATAPNDGRDRPALEGSADSESTVIVAPSSTGMQPASPAANQGWTFVEEDHLNGSNQ</sequence>
<proteinExistence type="predicted"/>
<comment type="caution">
    <text evidence="3">The sequence shown here is derived from an EMBL/GenBank/DDBJ whole genome shotgun (WGS) entry which is preliminary data.</text>
</comment>
<dbReference type="Proteomes" id="UP001501479">
    <property type="component" value="Unassembled WGS sequence"/>
</dbReference>
<evidence type="ECO:0000313" key="4">
    <source>
        <dbReference type="Proteomes" id="UP001501479"/>
    </source>
</evidence>
<keyword evidence="4" id="KW-1185">Reference proteome</keyword>
<dbReference type="RefSeq" id="WP_344961689.1">
    <property type="nucleotide sequence ID" value="NZ_BAABDS010000004.1"/>
</dbReference>
<feature type="region of interest" description="Disordered" evidence="1">
    <location>
        <begin position="41"/>
        <end position="113"/>
    </location>
</feature>
<keyword evidence="2" id="KW-0732">Signal</keyword>
<accession>A0ABP7D605</accession>
<reference evidence="4" key="1">
    <citation type="journal article" date="2019" name="Int. J. Syst. Evol. Microbiol.">
        <title>The Global Catalogue of Microorganisms (GCM) 10K type strain sequencing project: providing services to taxonomists for standard genome sequencing and annotation.</title>
        <authorList>
            <consortium name="The Broad Institute Genomics Platform"/>
            <consortium name="The Broad Institute Genome Sequencing Center for Infectious Disease"/>
            <person name="Wu L."/>
            <person name="Ma J."/>
        </authorList>
    </citation>
    <scope>NUCLEOTIDE SEQUENCE [LARGE SCALE GENOMIC DNA]</scope>
    <source>
        <strain evidence="4">JCM 17329</strain>
    </source>
</reference>
<feature type="chain" id="PRO_5046260682" evidence="2">
    <location>
        <begin position="20"/>
        <end position="113"/>
    </location>
</feature>
<evidence type="ECO:0000256" key="1">
    <source>
        <dbReference type="SAM" id="MobiDB-lite"/>
    </source>
</evidence>
<feature type="compositionally biased region" description="Basic and acidic residues" evidence="1">
    <location>
        <begin position="104"/>
        <end position="113"/>
    </location>
</feature>
<dbReference type="EMBL" id="BAABDS010000004">
    <property type="protein sequence ID" value="GAA3699900.1"/>
    <property type="molecule type" value="Genomic_DNA"/>
</dbReference>
<evidence type="ECO:0000313" key="3">
    <source>
        <dbReference type="EMBL" id="GAA3699900.1"/>
    </source>
</evidence>
<feature type="signal peptide" evidence="2">
    <location>
        <begin position="1"/>
        <end position="19"/>
    </location>
</feature>
<protein>
    <submittedName>
        <fullName evidence="3">Uncharacterized protein</fullName>
    </submittedName>
</protein>
<gene>
    <name evidence="3" type="ORF">GCM10022421_02860</name>
</gene>
<feature type="compositionally biased region" description="Polar residues" evidence="1">
    <location>
        <begin position="75"/>
        <end position="100"/>
    </location>
</feature>
<evidence type="ECO:0000256" key="2">
    <source>
        <dbReference type="SAM" id="SignalP"/>
    </source>
</evidence>
<name>A0ABP7D605_9GAMM</name>